<evidence type="ECO:0000256" key="6">
    <source>
        <dbReference type="SAM" id="MobiDB-lite"/>
    </source>
</evidence>
<evidence type="ECO:0000313" key="9">
    <source>
        <dbReference type="WBParaSite" id="TREG1_72180.1"/>
    </source>
</evidence>
<accession>A0AA85KEH4</accession>
<evidence type="ECO:0000256" key="1">
    <source>
        <dbReference type="ARBA" id="ARBA00004496"/>
    </source>
</evidence>
<keyword evidence="3" id="KW-0963">Cytoplasm</keyword>
<dbReference type="InterPro" id="IPR023394">
    <property type="entry name" value="Sec7_C_sf"/>
</dbReference>
<dbReference type="GO" id="GO:0005085">
    <property type="term" value="F:guanyl-nucleotide exchange factor activity"/>
    <property type="evidence" value="ECO:0007669"/>
    <property type="project" value="InterPro"/>
</dbReference>
<evidence type="ECO:0000313" key="8">
    <source>
        <dbReference type="Proteomes" id="UP000050795"/>
    </source>
</evidence>
<dbReference type="SUPFAM" id="SSF48425">
    <property type="entry name" value="Sec7 domain"/>
    <property type="match status" value="1"/>
</dbReference>
<evidence type="ECO:0000256" key="5">
    <source>
        <dbReference type="ARBA" id="ARBA00023054"/>
    </source>
</evidence>
<dbReference type="GO" id="GO:0032012">
    <property type="term" value="P:regulation of ARF protein signal transduction"/>
    <property type="evidence" value="ECO:0007669"/>
    <property type="project" value="InterPro"/>
</dbReference>
<dbReference type="PANTHER" id="PTHR10663">
    <property type="entry name" value="GUANYL-NUCLEOTIDE EXCHANGE FACTOR"/>
    <property type="match status" value="1"/>
</dbReference>
<keyword evidence="4" id="KW-0597">Phosphoprotein</keyword>
<reference evidence="9" key="2">
    <citation type="submission" date="2023-11" db="UniProtKB">
        <authorList>
            <consortium name="WormBaseParasite"/>
        </authorList>
    </citation>
    <scope>IDENTIFICATION</scope>
</reference>
<proteinExistence type="inferred from homology"/>
<dbReference type="Pfam" id="PF16453">
    <property type="entry name" value="IQ_SEC7_PH"/>
    <property type="match status" value="1"/>
</dbReference>
<dbReference type="GO" id="GO:0005737">
    <property type="term" value="C:cytoplasm"/>
    <property type="evidence" value="ECO:0007669"/>
    <property type="project" value="UniProtKB-SubCell"/>
</dbReference>
<dbReference type="AlphaFoldDB" id="A0AA85KEH4"/>
<dbReference type="SUPFAM" id="SSF50729">
    <property type="entry name" value="PH domain-like"/>
    <property type="match status" value="1"/>
</dbReference>
<name>A0AA85KEH4_TRIRE</name>
<dbReference type="Pfam" id="PF01369">
    <property type="entry name" value="Sec7"/>
    <property type="match status" value="1"/>
</dbReference>
<organism evidence="8 9">
    <name type="scientific">Trichobilharzia regenti</name>
    <name type="common">Nasal bird schistosome</name>
    <dbReference type="NCBI Taxonomy" id="157069"/>
    <lineage>
        <taxon>Eukaryota</taxon>
        <taxon>Metazoa</taxon>
        <taxon>Spiralia</taxon>
        <taxon>Lophotrochozoa</taxon>
        <taxon>Platyhelminthes</taxon>
        <taxon>Trematoda</taxon>
        <taxon>Digenea</taxon>
        <taxon>Strigeidida</taxon>
        <taxon>Schistosomatoidea</taxon>
        <taxon>Schistosomatidae</taxon>
        <taxon>Trichobilharzia</taxon>
    </lineage>
</organism>
<dbReference type="PROSITE" id="PS50190">
    <property type="entry name" value="SEC7"/>
    <property type="match status" value="1"/>
</dbReference>
<feature type="domain" description="SEC7" evidence="7">
    <location>
        <begin position="540"/>
        <end position="734"/>
    </location>
</feature>
<comment type="subcellular location">
    <subcellularLocation>
        <location evidence="1">Cytoplasm</location>
    </subcellularLocation>
</comment>
<keyword evidence="5" id="KW-0175">Coiled coil</keyword>
<sequence length="1019" mass="115964">MKFHTYHNHEPRRLKSNLISDNHPFIISNRNVVSRDCSLINTESSMNPNESSTVNDHFKYNMLPYHVDLPNICYELGDGSDKEVERIEHYYGGRLRAQRAARIIQNAYRDYRLRAEYARLRFVKGNNRNTEVQTSEVTVQNKDKSNQLSMDDSSGRSCLKSGRLYDVDDLVIDRAYMDWSLEATVNEIESNNSLLDGTYLADDKDAKYCSQWQQSHTKSVSQSPDVSNIMSNKYLSPDIVESHVNKKDFSRSSVPNSSVQFDNNIQSSRRNIENNSGRQLTNLQTQLNSPPLHNFNPYLKLNVNNSCEGCCCCCCSSHQTNFNHYVCNESIPKAQVLSPTEIDSSTHNGHCFQKCCLPTRIPNHRSIQNTCPYCMCFPTMGSITSNKSPTLVCLPASRNTTMVPPCNSNPCPAVISYPISKVCKTPPSIVPSCPPLNTGLLHFNSRHIMPTTASLIVPTQQMESLKLNNNNNSTNNNESFQRHHPNHMSCRNQCPHIDPTNSCRLRLHHSYFPYTIPNQAIPSSLVNPYGFKNPCLIRIPSAQEKRRKRTYRIGLNIFNKSPVKGIDFLIKNGFLENSPQLVARFLLTRKGLSRVAIGDYLGNTKNELAKLTTQQFIRELDFRNQEVDEALRLLLSCFRTPGESQKIVHLLNEFQTAYVEQNATRVKTQFRSSDTVMILAYAIVMLHTDMYSPNVRQQSKMTRDEFIRNLRGVDSGEDLDRDLLIGIYNRMKSKEMSVQSDHTDQVRKIQQHLTGPLKPLNLSVPQRRLVCYCRLYEVPDKNKRERSGAHQRELFLFNDLLLITKAVQKRRKDAAVAYQVRMTIQLLGVKLVPFETIHHTNGLELLLPLGQTTQSIDSQKDNNSIIVETPNGRARILATFNTKTASDRARLMEDLQECILEVTEMERLRMEEISKQKYNHTHHHHHCYKSRVDGGQLTKCDSGGGGGHLILDKSSSSFDSSTSVHNEKSVGHHKYDCNAANNPLHMCAPITCLTNSTDLNDAEHSKHIVINTNLKMVND</sequence>
<protein>
    <recommendedName>
        <fullName evidence="7">SEC7 domain-containing protein</fullName>
    </recommendedName>
</protein>
<dbReference type="InterPro" id="IPR011993">
    <property type="entry name" value="PH-like_dom_sf"/>
</dbReference>
<dbReference type="WBParaSite" id="TREG1_72180.1">
    <property type="protein sequence ID" value="TREG1_72180.1"/>
    <property type="gene ID" value="TREG1_72180"/>
</dbReference>
<dbReference type="SMART" id="SM00222">
    <property type="entry name" value="Sec7"/>
    <property type="match status" value="1"/>
</dbReference>
<dbReference type="GO" id="GO:0030036">
    <property type="term" value="P:actin cytoskeleton organization"/>
    <property type="evidence" value="ECO:0007669"/>
    <property type="project" value="TreeGrafter"/>
</dbReference>
<dbReference type="Gene3D" id="2.30.29.30">
    <property type="entry name" value="Pleckstrin-homology domain (PH domain)/Phosphotyrosine-binding domain (PTB)"/>
    <property type="match status" value="1"/>
</dbReference>
<dbReference type="PANTHER" id="PTHR10663:SF342">
    <property type="entry name" value="FI21420P1"/>
    <property type="match status" value="1"/>
</dbReference>
<evidence type="ECO:0000259" key="7">
    <source>
        <dbReference type="PROSITE" id="PS50190"/>
    </source>
</evidence>
<evidence type="ECO:0000256" key="3">
    <source>
        <dbReference type="ARBA" id="ARBA00022490"/>
    </source>
</evidence>
<dbReference type="PROSITE" id="PS50096">
    <property type="entry name" value="IQ"/>
    <property type="match status" value="1"/>
</dbReference>
<reference evidence="8" key="1">
    <citation type="submission" date="2022-06" db="EMBL/GenBank/DDBJ databases">
        <authorList>
            <person name="Berger JAMES D."/>
            <person name="Berger JAMES D."/>
        </authorList>
    </citation>
    <scope>NUCLEOTIDE SEQUENCE [LARGE SCALE GENOMIC DNA]</scope>
</reference>
<evidence type="ECO:0000256" key="2">
    <source>
        <dbReference type="ARBA" id="ARBA00006248"/>
    </source>
</evidence>
<dbReference type="Gene3D" id="1.10.220.20">
    <property type="match status" value="1"/>
</dbReference>
<keyword evidence="8" id="KW-1185">Reference proteome</keyword>
<comment type="similarity">
    <text evidence="2">Belongs to the BRAG family.</text>
</comment>
<feature type="region of interest" description="Disordered" evidence="6">
    <location>
        <begin position="133"/>
        <end position="154"/>
    </location>
</feature>
<dbReference type="InterPro" id="IPR033742">
    <property type="entry name" value="IQSEC_PH"/>
</dbReference>
<evidence type="ECO:0000256" key="4">
    <source>
        <dbReference type="ARBA" id="ARBA00022553"/>
    </source>
</evidence>
<dbReference type="Gene3D" id="1.10.1000.11">
    <property type="entry name" value="Arf Nucleotide-binding Site Opener,domain 2"/>
    <property type="match status" value="1"/>
</dbReference>
<dbReference type="InterPro" id="IPR035999">
    <property type="entry name" value="Sec7_dom_sf"/>
</dbReference>
<dbReference type="Proteomes" id="UP000050795">
    <property type="component" value="Unassembled WGS sequence"/>
</dbReference>
<dbReference type="CDD" id="cd00171">
    <property type="entry name" value="Sec7"/>
    <property type="match status" value="1"/>
</dbReference>
<dbReference type="InterPro" id="IPR000904">
    <property type="entry name" value="Sec7_dom"/>
</dbReference>
<dbReference type="FunFam" id="1.10.1000.11:FF:000002">
    <property type="entry name" value="Cytohesin 1"/>
    <property type="match status" value="1"/>
</dbReference>